<evidence type="ECO:0000313" key="2">
    <source>
        <dbReference type="EMBL" id="MCS7482163.1"/>
    </source>
</evidence>
<feature type="transmembrane region" description="Helical" evidence="1">
    <location>
        <begin position="48"/>
        <end position="68"/>
    </location>
</feature>
<dbReference type="AlphaFoldDB" id="A0A9X2VSQ2"/>
<dbReference type="Proteomes" id="UP001141259">
    <property type="component" value="Unassembled WGS sequence"/>
</dbReference>
<reference evidence="2" key="1">
    <citation type="submission" date="2022-08" db="EMBL/GenBank/DDBJ databases">
        <authorList>
            <person name="Tistechok S."/>
            <person name="Samborskyy M."/>
            <person name="Roman I."/>
        </authorList>
    </citation>
    <scope>NUCLEOTIDE SEQUENCE</scope>
    <source>
        <strain evidence="2">DSM 103496</strain>
    </source>
</reference>
<accession>A0A9X2VSQ2</accession>
<organism evidence="2 3">
    <name type="scientific">Umezawaea endophytica</name>
    <dbReference type="NCBI Taxonomy" id="1654476"/>
    <lineage>
        <taxon>Bacteria</taxon>
        <taxon>Bacillati</taxon>
        <taxon>Actinomycetota</taxon>
        <taxon>Actinomycetes</taxon>
        <taxon>Pseudonocardiales</taxon>
        <taxon>Pseudonocardiaceae</taxon>
        <taxon>Umezawaea</taxon>
    </lineage>
</organism>
<name>A0A9X2VSQ2_9PSEU</name>
<gene>
    <name evidence="2" type="ORF">NZH93_35400</name>
</gene>
<protein>
    <submittedName>
        <fullName evidence="2">Uncharacterized protein</fullName>
    </submittedName>
</protein>
<dbReference type="EMBL" id="JANYMP010000022">
    <property type="protein sequence ID" value="MCS7482163.1"/>
    <property type="molecule type" value="Genomic_DNA"/>
</dbReference>
<evidence type="ECO:0000313" key="3">
    <source>
        <dbReference type="Proteomes" id="UP001141259"/>
    </source>
</evidence>
<keyword evidence="1" id="KW-0472">Membrane</keyword>
<feature type="transmembrane region" description="Helical" evidence="1">
    <location>
        <begin position="23"/>
        <end position="42"/>
    </location>
</feature>
<keyword evidence="1" id="KW-0812">Transmembrane</keyword>
<comment type="caution">
    <text evidence="2">The sequence shown here is derived from an EMBL/GenBank/DDBJ whole genome shotgun (WGS) entry which is preliminary data.</text>
</comment>
<proteinExistence type="predicted"/>
<keyword evidence="3" id="KW-1185">Reference proteome</keyword>
<dbReference type="RefSeq" id="WP_259627643.1">
    <property type="nucleotide sequence ID" value="NZ_JANYMP010000022.1"/>
</dbReference>
<evidence type="ECO:0000256" key="1">
    <source>
        <dbReference type="SAM" id="Phobius"/>
    </source>
</evidence>
<sequence length="160" mass="18148">MSTAETISDEWTARCLARADHRALGYLSLAIGTALLVVALWMALDSKWVLILFPLCVELAVPGLRHFIDRPKVKRLVRDHTWHAVNARFVPGRARIGRQAFLEIAGSDRSYLRVSEMPERVRDHVRTTGRLWMAGPDDGGRTAVITERHLYLILGRIVIR</sequence>
<keyword evidence="1" id="KW-1133">Transmembrane helix</keyword>